<feature type="transmembrane region" description="Helical" evidence="6">
    <location>
        <begin position="99"/>
        <end position="122"/>
    </location>
</feature>
<keyword evidence="5 6" id="KW-0472">Membrane</keyword>
<accession>A0ABY5V1V4</accession>
<dbReference type="Pfam" id="PF03739">
    <property type="entry name" value="LptF_LptG"/>
    <property type="match status" value="1"/>
</dbReference>
<keyword evidence="2" id="KW-1003">Cell membrane</keyword>
<evidence type="ECO:0000313" key="8">
    <source>
        <dbReference type="Proteomes" id="UP001059295"/>
    </source>
</evidence>
<feature type="transmembrane region" description="Helical" evidence="6">
    <location>
        <begin position="54"/>
        <end position="79"/>
    </location>
</feature>
<reference evidence="7" key="1">
    <citation type="journal article" date="2022" name="Cell">
        <title>Design, construction, and in vivo augmentation of a complex gut microbiome.</title>
        <authorList>
            <person name="Cheng A.G."/>
            <person name="Ho P.Y."/>
            <person name="Aranda-Diaz A."/>
            <person name="Jain S."/>
            <person name="Yu F.B."/>
            <person name="Meng X."/>
            <person name="Wang M."/>
            <person name="Iakiviak M."/>
            <person name="Nagashima K."/>
            <person name="Zhao A."/>
            <person name="Murugkar P."/>
            <person name="Patil A."/>
            <person name="Atabakhsh K."/>
            <person name="Weakley A."/>
            <person name="Yan J."/>
            <person name="Brumbaugh A.R."/>
            <person name="Higginbottom S."/>
            <person name="Dimas A."/>
            <person name="Shiver A.L."/>
            <person name="Deutschbauer A."/>
            <person name="Neff N."/>
            <person name="Sonnenburg J.L."/>
            <person name="Huang K.C."/>
            <person name="Fischbach M.A."/>
        </authorList>
    </citation>
    <scope>NUCLEOTIDE SEQUENCE</scope>
    <source>
        <strain evidence="7">AP11</strain>
    </source>
</reference>
<evidence type="ECO:0000256" key="1">
    <source>
        <dbReference type="ARBA" id="ARBA00004651"/>
    </source>
</evidence>
<proteinExistence type="predicted"/>
<gene>
    <name evidence="7" type="ORF">NQ491_02250</name>
</gene>
<dbReference type="PANTHER" id="PTHR33529:SF6">
    <property type="entry name" value="YJGP_YJGQ FAMILY PERMEASE"/>
    <property type="match status" value="1"/>
</dbReference>
<comment type="subcellular location">
    <subcellularLocation>
        <location evidence="1">Cell membrane</location>
        <topology evidence="1">Multi-pass membrane protein</topology>
    </subcellularLocation>
</comment>
<dbReference type="PANTHER" id="PTHR33529">
    <property type="entry name" value="SLR0882 PROTEIN-RELATED"/>
    <property type="match status" value="1"/>
</dbReference>
<feature type="transmembrane region" description="Helical" evidence="6">
    <location>
        <begin position="397"/>
        <end position="417"/>
    </location>
</feature>
<dbReference type="EMBL" id="CP102294">
    <property type="protein sequence ID" value="UWN57619.1"/>
    <property type="molecule type" value="Genomic_DNA"/>
</dbReference>
<evidence type="ECO:0000256" key="6">
    <source>
        <dbReference type="SAM" id="Phobius"/>
    </source>
</evidence>
<evidence type="ECO:0000256" key="3">
    <source>
        <dbReference type="ARBA" id="ARBA00022692"/>
    </source>
</evidence>
<feature type="transmembrane region" description="Helical" evidence="6">
    <location>
        <begin position="371"/>
        <end position="391"/>
    </location>
</feature>
<sequence length="497" mass="56178">MKTVHKLILKSYAGPMVLTFFIVLFVFIMQFMWRYIDELVGKGLGMDVILELMMYAAVTLIPMVLPLATLFAAVMTMGNMGENYELLALKSAGISLPKIMRPLIILVLFVAVGSFFVANNLVPIATKKISALLYDIRQQKQSIEFKDGLFFNGMDDISIRVDRQDPKTKLLNGVLIYDTSDPNGNMTTTLADSGYISLSDDKKYLLVTLYSGERYEQARGYKWFDNSELRQNIFDVYNMVMKVPGFDFERTDQSMFNGSQTKNVRELQAGIDSLEKISSESASASYEPLLNTFIFPFDKSLASDSIPHVDMPRAELAEKIENLPVRSKVSIYDVALNKARNSRSYYSFDEATSKEALNQLYRYKVEWHKKMSLPVSIMIFFLIGAPLGAIIRKGGLGMPVVVSVGFFVIYYIITITGEKMAREGSWDSFLGMWIATFILLPISVYLTYKATNDSNLFNAEWYLARYKKISAFFRSLFRRNALRGGLPPAGTAGSETR</sequence>
<keyword evidence="4 6" id="KW-1133">Transmembrane helix</keyword>
<name>A0ABY5V1V4_9BACT</name>
<feature type="transmembrane region" description="Helical" evidence="6">
    <location>
        <begin position="12"/>
        <end position="33"/>
    </location>
</feature>
<keyword evidence="3 6" id="KW-0812">Transmembrane</keyword>
<evidence type="ECO:0000256" key="5">
    <source>
        <dbReference type="ARBA" id="ARBA00023136"/>
    </source>
</evidence>
<evidence type="ECO:0000256" key="4">
    <source>
        <dbReference type="ARBA" id="ARBA00022989"/>
    </source>
</evidence>
<protein>
    <submittedName>
        <fullName evidence="7">LptF/LptG family permease</fullName>
    </submittedName>
</protein>
<dbReference type="Proteomes" id="UP001059295">
    <property type="component" value="Chromosome"/>
</dbReference>
<dbReference type="InterPro" id="IPR005495">
    <property type="entry name" value="LptG/LptF_permease"/>
</dbReference>
<dbReference type="RefSeq" id="WP_019244969.1">
    <property type="nucleotide sequence ID" value="NZ_CAPH01000005.1"/>
</dbReference>
<evidence type="ECO:0000256" key="2">
    <source>
        <dbReference type="ARBA" id="ARBA00022475"/>
    </source>
</evidence>
<keyword evidence="8" id="KW-1185">Reference proteome</keyword>
<organism evidence="7 8">
    <name type="scientific">Alistipes ihumii AP11</name>
    <dbReference type="NCBI Taxonomy" id="1211813"/>
    <lineage>
        <taxon>Bacteria</taxon>
        <taxon>Pseudomonadati</taxon>
        <taxon>Bacteroidota</taxon>
        <taxon>Bacteroidia</taxon>
        <taxon>Bacteroidales</taxon>
        <taxon>Rikenellaceae</taxon>
        <taxon>Alistipes</taxon>
    </lineage>
</organism>
<dbReference type="GeneID" id="82890518"/>
<feature type="transmembrane region" description="Helical" evidence="6">
    <location>
        <begin position="429"/>
        <end position="448"/>
    </location>
</feature>
<evidence type="ECO:0000313" key="7">
    <source>
        <dbReference type="EMBL" id="UWN57619.1"/>
    </source>
</evidence>